<dbReference type="SMART" id="SM00233">
    <property type="entry name" value="PH"/>
    <property type="match status" value="1"/>
</dbReference>
<comment type="subcellular location">
    <subcellularLocation>
        <location evidence="1">Nucleus</location>
    </subcellularLocation>
</comment>
<dbReference type="Gene3D" id="2.30.29.30">
    <property type="entry name" value="Pleckstrin-homology domain (PH domain)/Phosphotyrosine-binding domain (PTB)"/>
    <property type="match status" value="1"/>
</dbReference>
<organism evidence="8 9">
    <name type="scientific">Gadus morhua</name>
    <name type="common">Atlantic cod</name>
    <dbReference type="NCBI Taxonomy" id="8049"/>
    <lineage>
        <taxon>Eukaryota</taxon>
        <taxon>Metazoa</taxon>
        <taxon>Chordata</taxon>
        <taxon>Craniata</taxon>
        <taxon>Vertebrata</taxon>
        <taxon>Euteleostomi</taxon>
        <taxon>Actinopterygii</taxon>
        <taxon>Neopterygii</taxon>
        <taxon>Teleostei</taxon>
        <taxon>Neoteleostei</taxon>
        <taxon>Acanthomorphata</taxon>
        <taxon>Zeiogadaria</taxon>
        <taxon>Gadariae</taxon>
        <taxon>Gadiformes</taxon>
        <taxon>Gadoidei</taxon>
        <taxon>Gadidae</taxon>
        <taxon>Gadus</taxon>
    </lineage>
</organism>
<dbReference type="GO" id="GO:0000915">
    <property type="term" value="P:actomyosin contractile ring assembly"/>
    <property type="evidence" value="ECO:0007669"/>
    <property type="project" value="TreeGrafter"/>
</dbReference>
<evidence type="ECO:0000313" key="8">
    <source>
        <dbReference type="Ensembl" id="ENSGMOP00000038939.1"/>
    </source>
</evidence>
<evidence type="ECO:0008006" key="10">
    <source>
        <dbReference type="Google" id="ProtNLM"/>
    </source>
</evidence>
<dbReference type="GO" id="GO:0007165">
    <property type="term" value="P:signal transduction"/>
    <property type="evidence" value="ECO:0007669"/>
    <property type="project" value="InterPro"/>
</dbReference>
<protein>
    <recommendedName>
        <fullName evidence="10">Rhotekin</fullName>
    </recommendedName>
</protein>
<dbReference type="GO" id="GO:0000281">
    <property type="term" value="P:mitotic cytokinesis"/>
    <property type="evidence" value="ECO:0007669"/>
    <property type="project" value="TreeGrafter"/>
</dbReference>
<evidence type="ECO:0000256" key="1">
    <source>
        <dbReference type="ARBA" id="ARBA00004123"/>
    </source>
</evidence>
<dbReference type="InterPro" id="IPR011072">
    <property type="entry name" value="HR1_rho-bd"/>
</dbReference>
<dbReference type="SUPFAM" id="SSF50729">
    <property type="entry name" value="PH domain-like"/>
    <property type="match status" value="1"/>
</dbReference>
<feature type="domain" description="PH" evidence="6">
    <location>
        <begin position="312"/>
        <end position="419"/>
    </location>
</feature>
<evidence type="ECO:0000256" key="2">
    <source>
        <dbReference type="ARBA" id="ARBA00008352"/>
    </source>
</evidence>
<keyword evidence="4" id="KW-0175">Coiled coil</keyword>
<reference evidence="8" key="2">
    <citation type="submission" date="2025-09" db="UniProtKB">
        <authorList>
            <consortium name="Ensembl"/>
        </authorList>
    </citation>
    <scope>IDENTIFICATION</scope>
</reference>
<evidence type="ECO:0000259" key="7">
    <source>
        <dbReference type="PROSITE" id="PS51860"/>
    </source>
</evidence>
<proteinExistence type="inferred from homology"/>
<dbReference type="InterPro" id="IPR012966">
    <property type="entry name" value="AHD"/>
</dbReference>
<evidence type="ECO:0000259" key="6">
    <source>
        <dbReference type="PROSITE" id="PS50003"/>
    </source>
</evidence>
<name>A0A8C5B4J3_GADMO</name>
<dbReference type="AlphaFoldDB" id="A0A8C5B4J3"/>
<dbReference type="Pfam" id="PF00169">
    <property type="entry name" value="PH"/>
    <property type="match status" value="1"/>
</dbReference>
<dbReference type="Pfam" id="PF11705">
    <property type="entry name" value="RNA_pol_3_Rpc31"/>
    <property type="match status" value="1"/>
</dbReference>
<accession>A0A8C5B4J3</accession>
<sequence length="685" mass="77119">MFCRNQTTRATVARGSALEMEIRRGKFRRSLFLDTSQDSDIQRKIDHEIRMRDGACKLLAACSQRDQALEAAKSLQTCSTRIMAYMSELQRMKEAQVMQRAPRRASDAGAIEDRLPCKGKVAISDLRIPLMWKDTEYFKNKGELHRCAVFCLLQLGGEIFDTDMVMVDRTLTDICFDNTIVFKDAAPGFELRVELYSCCSEDDYSAGSTPRKLASKLSSSLGRSAGKKLRASLEPGAGNPVGNGSPLLLPVPSVPGPKYHLLAHTTLSLSHIQDSFRTHDLSISGNEECSYWLPLYGSACCRLAAQPHCMTQQMMSGCLKVKQLGGDPQSWTTVYGVLKGTNLFCYQRQEDLESSVEPAFTIVINKETRIRASEKDPQSKAQSVCITNQYGGEEVTHTLTTDSREDTHRWMEAFWQHFYDMSQWKQCCDDLMKIELPSPRKPSTVTPKQGSLYHEMGVEVKHAGCTRGQTVGAIMGGRGRGVAAFSFNVEALGITRGSMPEAMVGPRPLFPNTESKPVPLRDDEGEAYMLALKQEMRCTMQRLPHNIKPLAAKADVERYKERYNKQKQLNDEEWTPDWNLYPKELRPAVKRTRTTKPAGTKKPSAKDTKDVLNKLEELEKNDGAEEEKSDDEKPKTKKTAEGEEEEDLEEELEEEEVEEENDYIDSYFDNGEEDNDDGDDGEATY</sequence>
<feature type="compositionally biased region" description="Basic and acidic residues" evidence="5">
    <location>
        <begin position="604"/>
        <end position="623"/>
    </location>
</feature>
<dbReference type="GO" id="GO:0031106">
    <property type="term" value="P:septin ring organization"/>
    <property type="evidence" value="ECO:0007669"/>
    <property type="project" value="TreeGrafter"/>
</dbReference>
<dbReference type="PROSITE" id="PS50003">
    <property type="entry name" value="PH_DOMAIN"/>
    <property type="match status" value="1"/>
</dbReference>
<dbReference type="InterPro" id="IPR051364">
    <property type="entry name" value="Cytokinesis/Rho-signaling"/>
</dbReference>
<feature type="compositionally biased region" description="Acidic residues" evidence="5">
    <location>
        <begin position="670"/>
        <end position="685"/>
    </location>
</feature>
<dbReference type="PROSITE" id="PS51860">
    <property type="entry name" value="REM_1"/>
    <property type="match status" value="1"/>
</dbReference>
<dbReference type="SMART" id="SM00742">
    <property type="entry name" value="Hr1"/>
    <property type="match status" value="1"/>
</dbReference>
<dbReference type="InterPro" id="IPR011993">
    <property type="entry name" value="PH-like_dom_sf"/>
</dbReference>
<dbReference type="GO" id="GO:0005826">
    <property type="term" value="C:actomyosin contractile ring"/>
    <property type="evidence" value="ECO:0007669"/>
    <property type="project" value="TreeGrafter"/>
</dbReference>
<evidence type="ECO:0000313" key="9">
    <source>
        <dbReference type="Proteomes" id="UP000694546"/>
    </source>
</evidence>
<comment type="similarity">
    <text evidence="2">Belongs to the eukaryotic RPC7 RNA polymerase subunit family.</text>
</comment>
<evidence type="ECO:0000256" key="3">
    <source>
        <dbReference type="ARBA" id="ARBA00023242"/>
    </source>
</evidence>
<dbReference type="InterPro" id="IPR001849">
    <property type="entry name" value="PH_domain"/>
</dbReference>
<keyword evidence="3" id="KW-0539">Nucleus</keyword>
<evidence type="ECO:0000256" key="5">
    <source>
        <dbReference type="SAM" id="MobiDB-lite"/>
    </source>
</evidence>
<feature type="domain" description="REM-1" evidence="7">
    <location>
        <begin position="17"/>
        <end position="98"/>
    </location>
</feature>
<dbReference type="InterPro" id="IPR024661">
    <property type="entry name" value="RNA_pol_III_Rpc31"/>
</dbReference>
<dbReference type="PANTHER" id="PTHR21538">
    <property type="entry name" value="ANILLIN/RHOTEKIN RTKN"/>
    <property type="match status" value="1"/>
</dbReference>
<keyword evidence="9" id="KW-1185">Reference proteome</keyword>
<dbReference type="GeneTree" id="ENSGT00940000158491"/>
<evidence type="ECO:0000256" key="4">
    <source>
        <dbReference type="PROSITE-ProRule" id="PRU01207"/>
    </source>
</evidence>
<dbReference type="Ensembl" id="ENSGMOT00000070310.1">
    <property type="protein sequence ID" value="ENSGMOP00000038939.1"/>
    <property type="gene ID" value="ENSGMOG00000017255.2"/>
</dbReference>
<feature type="region of interest" description="Disordered" evidence="5">
    <location>
        <begin position="585"/>
        <end position="685"/>
    </location>
</feature>
<dbReference type="CDD" id="cd13249">
    <property type="entry name" value="PH_rhotekin2"/>
    <property type="match status" value="1"/>
</dbReference>
<dbReference type="Proteomes" id="UP000694546">
    <property type="component" value="Chromosome 6"/>
</dbReference>
<feature type="compositionally biased region" description="Acidic residues" evidence="5">
    <location>
        <begin position="642"/>
        <end position="663"/>
    </location>
</feature>
<dbReference type="PANTHER" id="PTHR21538:SF19">
    <property type="entry name" value="RHOTEKIN"/>
    <property type="match status" value="1"/>
</dbReference>
<feature type="compositionally biased region" description="Basic and acidic residues" evidence="5">
    <location>
        <begin position="630"/>
        <end position="641"/>
    </location>
</feature>
<dbReference type="Pfam" id="PF08174">
    <property type="entry name" value="Anillin"/>
    <property type="match status" value="1"/>
</dbReference>
<reference evidence="8" key="1">
    <citation type="submission" date="2025-08" db="UniProtKB">
        <authorList>
            <consortium name="Ensembl"/>
        </authorList>
    </citation>
    <scope>IDENTIFICATION</scope>
</reference>
<gene>
    <name evidence="8" type="primary">rtkna</name>
</gene>